<dbReference type="PANTHER" id="PTHR33653:SF1">
    <property type="entry name" value="RIBONUCLEASE VAPC2"/>
    <property type="match status" value="1"/>
</dbReference>
<evidence type="ECO:0000259" key="9">
    <source>
        <dbReference type="Pfam" id="PF01850"/>
    </source>
</evidence>
<dbReference type="InterPro" id="IPR050556">
    <property type="entry name" value="Type_II_TA_system_RNase"/>
</dbReference>
<keyword evidence="6 8" id="KW-0460">Magnesium</keyword>
<dbReference type="Gene3D" id="3.40.50.1010">
    <property type="entry name" value="5'-nuclease"/>
    <property type="match status" value="1"/>
</dbReference>
<evidence type="ECO:0000256" key="7">
    <source>
        <dbReference type="ARBA" id="ARBA00038093"/>
    </source>
</evidence>
<evidence type="ECO:0000256" key="6">
    <source>
        <dbReference type="ARBA" id="ARBA00022842"/>
    </source>
</evidence>
<dbReference type="GO" id="GO:0004540">
    <property type="term" value="F:RNA nuclease activity"/>
    <property type="evidence" value="ECO:0007669"/>
    <property type="project" value="InterPro"/>
</dbReference>
<evidence type="ECO:0000256" key="4">
    <source>
        <dbReference type="ARBA" id="ARBA00022723"/>
    </source>
</evidence>
<dbReference type="InterPro" id="IPR022907">
    <property type="entry name" value="VapC_family"/>
</dbReference>
<comment type="function">
    <text evidence="8">Toxic component of a toxin-antitoxin (TA) system. An RNase.</text>
</comment>
<gene>
    <name evidence="8" type="primary">vapC</name>
    <name evidence="10" type="ORF">A2V92_03785</name>
</gene>
<name>A0A1F6TEQ9_9PROT</name>
<keyword evidence="5 8" id="KW-0378">Hydrolase</keyword>
<sequence>MLIDTDVLIWYMRGNPRAAKAVERLADPAVSVVTYMDLVQGMRNKRELQALRSTLQDWGAVILPLNETISSKAMFYVEQYFHSHSLRLADALIGATAVVNGLTLLTANTKHYGVIKDLSLARFTPS</sequence>
<feature type="domain" description="PIN" evidence="9">
    <location>
        <begin position="1"/>
        <end position="112"/>
    </location>
</feature>
<dbReference type="EMBL" id="MFST01000106">
    <property type="protein sequence ID" value="OGI43627.1"/>
    <property type="molecule type" value="Genomic_DNA"/>
</dbReference>
<comment type="similarity">
    <text evidence="7 8">Belongs to the PINc/VapC protein family.</text>
</comment>
<reference evidence="10 11" key="1">
    <citation type="journal article" date="2016" name="Nat. Commun.">
        <title>Thousands of microbial genomes shed light on interconnected biogeochemical processes in an aquifer system.</title>
        <authorList>
            <person name="Anantharaman K."/>
            <person name="Brown C.T."/>
            <person name="Hug L.A."/>
            <person name="Sharon I."/>
            <person name="Castelle C.J."/>
            <person name="Probst A.J."/>
            <person name="Thomas B.C."/>
            <person name="Singh A."/>
            <person name="Wilkins M.J."/>
            <person name="Karaoz U."/>
            <person name="Brodie E.L."/>
            <person name="Williams K.H."/>
            <person name="Hubbard S.S."/>
            <person name="Banfield J.F."/>
        </authorList>
    </citation>
    <scope>NUCLEOTIDE SEQUENCE [LARGE SCALE GENOMIC DNA]</scope>
</reference>
<evidence type="ECO:0000256" key="8">
    <source>
        <dbReference type="HAMAP-Rule" id="MF_00265"/>
    </source>
</evidence>
<keyword evidence="3 8" id="KW-0540">Nuclease</keyword>
<feature type="binding site" evidence="8">
    <location>
        <position position="4"/>
    </location>
    <ligand>
        <name>Mg(2+)</name>
        <dbReference type="ChEBI" id="CHEBI:18420"/>
    </ligand>
</feature>
<evidence type="ECO:0000256" key="3">
    <source>
        <dbReference type="ARBA" id="ARBA00022722"/>
    </source>
</evidence>
<evidence type="ECO:0000313" key="10">
    <source>
        <dbReference type="EMBL" id="OGI43627.1"/>
    </source>
</evidence>
<evidence type="ECO:0000256" key="2">
    <source>
        <dbReference type="ARBA" id="ARBA00022649"/>
    </source>
</evidence>
<dbReference type="Proteomes" id="UP000179344">
    <property type="component" value="Unassembled WGS sequence"/>
</dbReference>
<evidence type="ECO:0000256" key="1">
    <source>
        <dbReference type="ARBA" id="ARBA00001946"/>
    </source>
</evidence>
<dbReference type="SUPFAM" id="SSF88723">
    <property type="entry name" value="PIN domain-like"/>
    <property type="match status" value="1"/>
</dbReference>
<accession>A0A1F6TEQ9</accession>
<dbReference type="GO" id="GO:0000287">
    <property type="term" value="F:magnesium ion binding"/>
    <property type="evidence" value="ECO:0007669"/>
    <property type="project" value="UniProtKB-UniRule"/>
</dbReference>
<comment type="caution">
    <text evidence="10">The sequence shown here is derived from an EMBL/GenBank/DDBJ whole genome shotgun (WGS) entry which is preliminary data.</text>
</comment>
<dbReference type="PANTHER" id="PTHR33653">
    <property type="entry name" value="RIBONUCLEASE VAPC2"/>
    <property type="match status" value="1"/>
</dbReference>
<proteinExistence type="inferred from homology"/>
<dbReference type="InterPro" id="IPR029060">
    <property type="entry name" value="PIN-like_dom_sf"/>
</dbReference>
<comment type="cofactor">
    <cofactor evidence="1 8">
        <name>Mg(2+)</name>
        <dbReference type="ChEBI" id="CHEBI:18420"/>
    </cofactor>
</comment>
<evidence type="ECO:0000256" key="5">
    <source>
        <dbReference type="ARBA" id="ARBA00022801"/>
    </source>
</evidence>
<organism evidence="10 11">
    <name type="scientific">Candidatus Muproteobacteria bacterium RBG_16_65_31</name>
    <dbReference type="NCBI Taxonomy" id="1817759"/>
    <lineage>
        <taxon>Bacteria</taxon>
        <taxon>Pseudomonadati</taxon>
        <taxon>Pseudomonadota</taxon>
        <taxon>Candidatus Muproteobacteria</taxon>
    </lineage>
</organism>
<dbReference type="HAMAP" id="MF_00265">
    <property type="entry name" value="VapC_Nob1"/>
    <property type="match status" value="1"/>
</dbReference>
<keyword evidence="4 8" id="KW-0479">Metal-binding</keyword>
<dbReference type="InterPro" id="IPR002716">
    <property type="entry name" value="PIN_dom"/>
</dbReference>
<keyword evidence="8" id="KW-0800">Toxin</keyword>
<keyword evidence="2 8" id="KW-1277">Toxin-antitoxin system</keyword>
<feature type="binding site" evidence="8">
    <location>
        <position position="90"/>
    </location>
    <ligand>
        <name>Mg(2+)</name>
        <dbReference type="ChEBI" id="CHEBI:18420"/>
    </ligand>
</feature>
<dbReference type="EC" id="3.1.-.-" evidence="8"/>
<dbReference type="Pfam" id="PF01850">
    <property type="entry name" value="PIN"/>
    <property type="match status" value="1"/>
</dbReference>
<dbReference type="AlphaFoldDB" id="A0A1F6TEQ9"/>
<protein>
    <recommendedName>
        <fullName evidence="8">Ribonuclease VapC</fullName>
        <shortName evidence="8">RNase VapC</shortName>
        <ecNumber evidence="8">3.1.-.-</ecNumber>
    </recommendedName>
    <alternativeName>
        <fullName evidence="8">Toxin VapC</fullName>
    </alternativeName>
</protein>
<evidence type="ECO:0000313" key="11">
    <source>
        <dbReference type="Proteomes" id="UP000179344"/>
    </source>
</evidence>
<dbReference type="GO" id="GO:0016787">
    <property type="term" value="F:hydrolase activity"/>
    <property type="evidence" value="ECO:0007669"/>
    <property type="project" value="UniProtKB-KW"/>
</dbReference>
<dbReference type="GO" id="GO:0090729">
    <property type="term" value="F:toxin activity"/>
    <property type="evidence" value="ECO:0007669"/>
    <property type="project" value="UniProtKB-KW"/>
</dbReference>
<dbReference type="CDD" id="cd18741">
    <property type="entry name" value="PIN_VapC4-5_FitB-like"/>
    <property type="match status" value="1"/>
</dbReference>